<dbReference type="PANTHER" id="PTHR42760">
    <property type="entry name" value="SHORT-CHAIN DEHYDROGENASES/REDUCTASES FAMILY MEMBER"/>
    <property type="match status" value="1"/>
</dbReference>
<dbReference type="PRINTS" id="PR00081">
    <property type="entry name" value="GDHRDH"/>
</dbReference>
<dbReference type="InterPro" id="IPR002347">
    <property type="entry name" value="SDR_fam"/>
</dbReference>
<dbReference type="GO" id="GO:0006633">
    <property type="term" value="P:fatty acid biosynthetic process"/>
    <property type="evidence" value="ECO:0007669"/>
    <property type="project" value="TreeGrafter"/>
</dbReference>
<name>A0A6J7KVY9_9ZZZZ</name>
<dbReference type="InterPro" id="IPR020904">
    <property type="entry name" value="Sc_DH/Rdtase_CS"/>
</dbReference>
<dbReference type="GO" id="GO:0016616">
    <property type="term" value="F:oxidoreductase activity, acting on the CH-OH group of donors, NAD or NADP as acceptor"/>
    <property type="evidence" value="ECO:0007669"/>
    <property type="project" value="TreeGrafter"/>
</dbReference>
<keyword evidence="2" id="KW-0560">Oxidoreductase</keyword>
<dbReference type="FunFam" id="3.40.50.720:FF:000084">
    <property type="entry name" value="Short-chain dehydrogenase reductase"/>
    <property type="match status" value="1"/>
</dbReference>
<evidence type="ECO:0000313" key="3">
    <source>
        <dbReference type="EMBL" id="CAB4959083.1"/>
    </source>
</evidence>
<sequence>MSVPRLLVTGAASGIGRAVVRLALAEGAVVAAADRDSASLQAAWAGDALCVEMDVTEPDSVEAGFAAATQEWGAPPTAVVNAAGIYRIAPTVGLDRGSWDEVMAINLTGALLVSQAAARTWSQTGMAGSIVLVSSIASRRGDRDEPAAHYAASKGAVEALCRQLAVEWGPLGVRVNAVAPGVIDTPMLRLGDDPARLAAYLNAGVPLGRLGHASEVAEVCWFLVGEKSSYVSGAVISVDGGAGAA</sequence>
<evidence type="ECO:0000256" key="1">
    <source>
        <dbReference type="ARBA" id="ARBA00006484"/>
    </source>
</evidence>
<dbReference type="PROSITE" id="PS00061">
    <property type="entry name" value="ADH_SHORT"/>
    <property type="match status" value="1"/>
</dbReference>
<dbReference type="GO" id="GO:0048038">
    <property type="term" value="F:quinone binding"/>
    <property type="evidence" value="ECO:0007669"/>
    <property type="project" value="TreeGrafter"/>
</dbReference>
<evidence type="ECO:0000313" key="4">
    <source>
        <dbReference type="EMBL" id="CAB5025409.1"/>
    </source>
</evidence>
<dbReference type="SUPFAM" id="SSF51735">
    <property type="entry name" value="NAD(P)-binding Rossmann-fold domains"/>
    <property type="match status" value="1"/>
</dbReference>
<dbReference type="AlphaFoldDB" id="A0A6J7KVY9"/>
<accession>A0A6J7KVY9</accession>
<organism evidence="3">
    <name type="scientific">freshwater metagenome</name>
    <dbReference type="NCBI Taxonomy" id="449393"/>
    <lineage>
        <taxon>unclassified sequences</taxon>
        <taxon>metagenomes</taxon>
        <taxon>ecological metagenomes</taxon>
    </lineage>
</organism>
<gene>
    <name evidence="3" type="ORF">UFOPK3773_01876</name>
    <name evidence="4" type="ORF">UFOPK3992_01960</name>
</gene>
<dbReference type="CDD" id="cd05233">
    <property type="entry name" value="SDR_c"/>
    <property type="match status" value="1"/>
</dbReference>
<dbReference type="InterPro" id="IPR036291">
    <property type="entry name" value="NAD(P)-bd_dom_sf"/>
</dbReference>
<reference evidence="3" key="1">
    <citation type="submission" date="2020-05" db="EMBL/GenBank/DDBJ databases">
        <authorList>
            <person name="Chiriac C."/>
            <person name="Salcher M."/>
            <person name="Ghai R."/>
            <person name="Kavagutti S V."/>
        </authorList>
    </citation>
    <scope>NUCLEOTIDE SEQUENCE</scope>
</reference>
<evidence type="ECO:0000256" key="2">
    <source>
        <dbReference type="ARBA" id="ARBA00023002"/>
    </source>
</evidence>
<dbReference type="EMBL" id="CAFBNF010000262">
    <property type="protein sequence ID" value="CAB4959083.1"/>
    <property type="molecule type" value="Genomic_DNA"/>
</dbReference>
<dbReference type="Pfam" id="PF13561">
    <property type="entry name" value="adh_short_C2"/>
    <property type="match status" value="1"/>
</dbReference>
<dbReference type="Gene3D" id="3.40.50.720">
    <property type="entry name" value="NAD(P)-binding Rossmann-like Domain"/>
    <property type="match status" value="1"/>
</dbReference>
<protein>
    <submittedName>
        <fullName evidence="3">Unannotated protein</fullName>
    </submittedName>
</protein>
<dbReference type="PRINTS" id="PR00080">
    <property type="entry name" value="SDRFAMILY"/>
</dbReference>
<dbReference type="EMBL" id="CAFBOZ010000358">
    <property type="protein sequence ID" value="CAB5025409.1"/>
    <property type="molecule type" value="Genomic_DNA"/>
</dbReference>
<dbReference type="PANTHER" id="PTHR42760:SF133">
    <property type="entry name" value="3-OXOACYL-[ACYL-CARRIER-PROTEIN] REDUCTASE"/>
    <property type="match status" value="1"/>
</dbReference>
<proteinExistence type="inferred from homology"/>
<comment type="similarity">
    <text evidence="1">Belongs to the short-chain dehydrogenases/reductases (SDR) family.</text>
</comment>